<evidence type="ECO:0000313" key="3">
    <source>
        <dbReference type="Proteomes" id="UP000249499"/>
    </source>
</evidence>
<protein>
    <submittedName>
        <fullName evidence="2">COG4223 family protein</fullName>
    </submittedName>
</protein>
<proteinExistence type="predicted"/>
<dbReference type="EMBL" id="CP117255">
    <property type="protein sequence ID" value="WFR94983.1"/>
    <property type="molecule type" value="Genomic_DNA"/>
</dbReference>
<gene>
    <name evidence="2" type="ORF">PR017_14405</name>
</gene>
<accession>A0AAF1KF22</accession>
<dbReference type="KEGG" id="rtu:PR017_14405"/>
<feature type="compositionally biased region" description="Basic and acidic residues" evidence="1">
    <location>
        <begin position="25"/>
        <end position="40"/>
    </location>
</feature>
<reference evidence="3" key="2">
    <citation type="journal article" date="2023" name="MicrobiologyOpen">
        <title>Genomics of the tumorigenes clade of the family Rhizobiaceae and description of Rhizobium rhododendri sp. nov.</title>
        <authorList>
            <person name="Kuzmanovic N."/>
            <person name="diCenzo G.C."/>
            <person name="Bunk B."/>
            <person name="Sproeer C."/>
            <person name="Fruehling A."/>
            <person name="Neumann-Schaal M."/>
            <person name="Overmann J."/>
            <person name="Smalla K."/>
        </authorList>
    </citation>
    <scope>NUCLEOTIDE SEQUENCE [LARGE SCALE GENOMIC DNA]</scope>
    <source>
        <strain evidence="3">1078</strain>
    </source>
</reference>
<name>A0AAF1KF22_9HYPH</name>
<dbReference type="Proteomes" id="UP000249499">
    <property type="component" value="Chromosome"/>
</dbReference>
<organism evidence="2 3">
    <name type="scientific">Rhizobium tumorigenes</name>
    <dbReference type="NCBI Taxonomy" id="2041385"/>
    <lineage>
        <taxon>Bacteria</taxon>
        <taxon>Pseudomonadati</taxon>
        <taxon>Pseudomonadota</taxon>
        <taxon>Alphaproteobacteria</taxon>
        <taxon>Hyphomicrobiales</taxon>
        <taxon>Rhizobiaceae</taxon>
        <taxon>Rhizobium/Agrobacterium group</taxon>
        <taxon>Rhizobium</taxon>
    </lineage>
</organism>
<evidence type="ECO:0000256" key="1">
    <source>
        <dbReference type="SAM" id="MobiDB-lite"/>
    </source>
</evidence>
<dbReference type="RefSeq" id="WP_111219730.1">
    <property type="nucleotide sequence ID" value="NZ_CP117255.1"/>
</dbReference>
<feature type="region of interest" description="Disordered" evidence="1">
    <location>
        <begin position="1"/>
        <end position="78"/>
    </location>
</feature>
<keyword evidence="3" id="KW-1185">Reference proteome</keyword>
<sequence length="401" mass="41105">MIPGNPPHHTKPDEEPVTIDLEANAADRREAEVESHKDEIGTSATDPVDIKPQPEPEPAYEPAGTTPTEPPAPTATAPVNSTTGLIAAGIVGGLIALIGAGALQYAGVLPAASGNDKQQFTSLDSEIDGLKQSVANLATSPAATPDTALEARIGALEAVIKNNPQAATANGASPSAVDTASAQKISDLTSEVDQLKASLTQTSQTQATTGADISKRLDDAEKKLNDPGKDVAVAQAIAAAGLKAAIDRGGPFRAELDTFAGVSPNDPTVETLGKFAETGVPSRAELIRQVPDVATAIIGAAEKPAENQGWSDRLMESAKSLVTVRPVGNIKGDGVDAIAARFEDKIRNGDLPGAVSEWNSLPETGKMASAAFKQSIEARIKVEDLVGETLSKAIAGAGKQS</sequence>
<dbReference type="AlphaFoldDB" id="A0AAF1KF22"/>
<evidence type="ECO:0000313" key="2">
    <source>
        <dbReference type="EMBL" id="WFR94983.1"/>
    </source>
</evidence>
<reference evidence="2 3" key="1">
    <citation type="journal article" date="2018" name="Sci. Rep.">
        <title>Rhizobium tumorigenes sp. nov., a novel plant tumorigenic bacterium isolated from cane gall tumors on thornless blackberry.</title>
        <authorList>
            <person name="Kuzmanovi N."/>
            <person name="Smalla K."/>
            <person name="Gronow S."/>
            <person name="PuBawska J."/>
        </authorList>
    </citation>
    <scope>NUCLEOTIDE SEQUENCE [LARGE SCALE GENOMIC DNA]</scope>
    <source>
        <strain evidence="2 3">1078</strain>
    </source>
</reference>